<keyword evidence="3" id="KW-1185">Reference proteome</keyword>
<reference evidence="2" key="1">
    <citation type="submission" date="2021-12" db="EMBL/GenBank/DDBJ databases">
        <title>Convergent genome expansion in fungi linked to evolution of root-endophyte symbiosis.</title>
        <authorList>
            <consortium name="DOE Joint Genome Institute"/>
            <person name="Ke Y.-H."/>
            <person name="Bonito G."/>
            <person name="Liao H.-L."/>
            <person name="Looney B."/>
            <person name="Rojas-Flechas A."/>
            <person name="Nash J."/>
            <person name="Hameed K."/>
            <person name="Schadt C."/>
            <person name="Martin F."/>
            <person name="Crous P.W."/>
            <person name="Miettinen O."/>
            <person name="Magnuson J.K."/>
            <person name="Labbe J."/>
            <person name="Jacobson D."/>
            <person name="Doktycz M.J."/>
            <person name="Veneault-Fourrey C."/>
            <person name="Kuo A."/>
            <person name="Mondo S."/>
            <person name="Calhoun S."/>
            <person name="Riley R."/>
            <person name="Ohm R."/>
            <person name="LaButti K."/>
            <person name="Andreopoulos B."/>
            <person name="Pangilinan J."/>
            <person name="Nolan M."/>
            <person name="Tritt A."/>
            <person name="Clum A."/>
            <person name="Lipzen A."/>
            <person name="Daum C."/>
            <person name="Barry K."/>
            <person name="Grigoriev I.V."/>
            <person name="Vilgalys R."/>
        </authorList>
    </citation>
    <scope>NUCLEOTIDE SEQUENCE</scope>
    <source>
        <strain evidence="2">PMI_201</strain>
    </source>
</reference>
<feature type="compositionally biased region" description="Basic and acidic residues" evidence="1">
    <location>
        <begin position="103"/>
        <end position="116"/>
    </location>
</feature>
<gene>
    <name evidence="2" type="ORF">BGW36DRAFT_93987</name>
</gene>
<evidence type="ECO:0000313" key="2">
    <source>
        <dbReference type="EMBL" id="KAH8703943.1"/>
    </source>
</evidence>
<proteinExistence type="predicted"/>
<feature type="region of interest" description="Disordered" evidence="1">
    <location>
        <begin position="174"/>
        <end position="199"/>
    </location>
</feature>
<evidence type="ECO:0000256" key="1">
    <source>
        <dbReference type="SAM" id="MobiDB-lite"/>
    </source>
</evidence>
<feature type="compositionally biased region" description="Basic and acidic residues" evidence="1">
    <location>
        <begin position="211"/>
        <end position="220"/>
    </location>
</feature>
<comment type="caution">
    <text evidence="2">The sequence shown here is derived from an EMBL/GenBank/DDBJ whole genome shotgun (WGS) entry which is preliminary data.</text>
</comment>
<feature type="region of interest" description="Disordered" evidence="1">
    <location>
        <begin position="211"/>
        <end position="237"/>
    </location>
</feature>
<protein>
    <submittedName>
        <fullName evidence="2">Uncharacterized protein</fullName>
    </submittedName>
</protein>
<name>A0AAD4L0F5_9EURO</name>
<dbReference type="GeneID" id="70253001"/>
<organism evidence="2 3">
    <name type="scientific">Talaromyces proteolyticus</name>
    <dbReference type="NCBI Taxonomy" id="1131652"/>
    <lineage>
        <taxon>Eukaryota</taxon>
        <taxon>Fungi</taxon>
        <taxon>Dikarya</taxon>
        <taxon>Ascomycota</taxon>
        <taxon>Pezizomycotina</taxon>
        <taxon>Eurotiomycetes</taxon>
        <taxon>Eurotiomycetidae</taxon>
        <taxon>Eurotiales</taxon>
        <taxon>Trichocomaceae</taxon>
        <taxon>Talaromyces</taxon>
        <taxon>Talaromyces sect. Bacilispori</taxon>
    </lineage>
</organism>
<dbReference type="AlphaFoldDB" id="A0AAD4L0F5"/>
<evidence type="ECO:0000313" key="3">
    <source>
        <dbReference type="Proteomes" id="UP001201262"/>
    </source>
</evidence>
<sequence>MEPVNVFDFLVEDTPDQKDVDLQRITRLIKPKGPFLGWRAKVPISERVSTVYQIYSQPNINTIESALSIERTAFLQAERKKDYDKSIKGGPANIQETRTQNKGHSDRREPWGRAEGDGTPAIVRRTLNPRTKSPRPILSPDLAGTDLEEGAETVLQRKPLSPWVVEKRDTTVKQEKKRWSKSATTKAIGSSNSRSPLTFDIQEALDDYESEIRSKSDPYSERNNSGTPSRRQNHRDTRITVKVLKTTSHEASAKPAIPSTNEPTSFLLSVKRTISEDCTQVHGTEPPLKLHCLEVESRRRTALRLDHLKRVSSTSNLLTRNGTRELDGPKTLYL</sequence>
<dbReference type="RefSeq" id="XP_046076961.1">
    <property type="nucleotide sequence ID" value="XM_046222715.1"/>
</dbReference>
<feature type="region of interest" description="Disordered" evidence="1">
    <location>
        <begin position="85"/>
        <end position="119"/>
    </location>
</feature>
<dbReference type="Proteomes" id="UP001201262">
    <property type="component" value="Unassembled WGS sequence"/>
</dbReference>
<accession>A0AAD4L0F5</accession>
<feature type="compositionally biased region" description="Polar residues" evidence="1">
    <location>
        <begin position="221"/>
        <end position="230"/>
    </location>
</feature>
<feature type="compositionally biased region" description="Polar residues" evidence="1">
    <location>
        <begin position="181"/>
        <end position="196"/>
    </location>
</feature>
<dbReference type="EMBL" id="JAJTJA010000002">
    <property type="protein sequence ID" value="KAH8703943.1"/>
    <property type="molecule type" value="Genomic_DNA"/>
</dbReference>